<evidence type="ECO:0000313" key="3">
    <source>
        <dbReference type="Proteomes" id="UP000177215"/>
    </source>
</evidence>
<dbReference type="EMBL" id="MFMC01000034">
    <property type="protein sequence ID" value="OGG76868.1"/>
    <property type="molecule type" value="Genomic_DNA"/>
</dbReference>
<comment type="caution">
    <text evidence="2">The sequence shown here is derived from an EMBL/GenBank/DDBJ whole genome shotgun (WGS) entry which is preliminary data.</text>
</comment>
<evidence type="ECO:0000256" key="1">
    <source>
        <dbReference type="SAM" id="SignalP"/>
    </source>
</evidence>
<feature type="signal peptide" evidence="1">
    <location>
        <begin position="1"/>
        <end position="24"/>
    </location>
</feature>
<dbReference type="Proteomes" id="UP000177215">
    <property type="component" value="Unassembled WGS sequence"/>
</dbReference>
<evidence type="ECO:0000313" key="2">
    <source>
        <dbReference type="EMBL" id="OGG76868.1"/>
    </source>
</evidence>
<protein>
    <recommendedName>
        <fullName evidence="4">Band 7 domain-containing protein</fullName>
    </recommendedName>
</protein>
<keyword evidence="1" id="KW-0732">Signal</keyword>
<organism evidence="2 3">
    <name type="scientific">Candidatus Kaiserbacteria bacterium RIFCSPLOWO2_01_FULL_54_24</name>
    <dbReference type="NCBI Taxonomy" id="1798515"/>
    <lineage>
        <taxon>Bacteria</taxon>
        <taxon>Candidatus Kaiseribacteriota</taxon>
    </lineage>
</organism>
<dbReference type="AlphaFoldDB" id="A0A1F6ETB2"/>
<sequence length="307" mass="33222">MRRLSLVAALAVAIATLSGGASFAAEPRAIPPDMIGMILTPTGFDGKIYESGQIDIGNVGWFADWGNKLVLLQRGGFAIKEQFIQNDPNNDKDREDHRCIVGPKREPMSLDVRLLFAMPDHTKPAGREAILRMGVLGKPVTAKSEQYGGNRVLVLNAGSVYFQQVQQQVRGKIRDICLSYESVDAVFDAIAKNGTPEGFTDKMKKMVGTILAENNSPLFLVTAIASNVKPDPSVISAIASGQAADKLTDAMQKIDTFIKADPTGQRAYIYKLMMMQAMTAKVGEKGGNNTFFMTDVGVPNGIPIPTR</sequence>
<proteinExistence type="predicted"/>
<feature type="chain" id="PRO_5009524225" description="Band 7 domain-containing protein" evidence="1">
    <location>
        <begin position="25"/>
        <end position="307"/>
    </location>
</feature>
<evidence type="ECO:0008006" key="4">
    <source>
        <dbReference type="Google" id="ProtNLM"/>
    </source>
</evidence>
<accession>A0A1F6ETB2</accession>
<gene>
    <name evidence="2" type="ORF">A3B35_00230</name>
</gene>
<name>A0A1F6ETB2_9BACT</name>
<reference evidence="2 3" key="1">
    <citation type="journal article" date="2016" name="Nat. Commun.">
        <title>Thousands of microbial genomes shed light on interconnected biogeochemical processes in an aquifer system.</title>
        <authorList>
            <person name="Anantharaman K."/>
            <person name="Brown C.T."/>
            <person name="Hug L.A."/>
            <person name="Sharon I."/>
            <person name="Castelle C.J."/>
            <person name="Probst A.J."/>
            <person name="Thomas B.C."/>
            <person name="Singh A."/>
            <person name="Wilkins M.J."/>
            <person name="Karaoz U."/>
            <person name="Brodie E.L."/>
            <person name="Williams K.H."/>
            <person name="Hubbard S.S."/>
            <person name="Banfield J.F."/>
        </authorList>
    </citation>
    <scope>NUCLEOTIDE SEQUENCE [LARGE SCALE GENOMIC DNA]</scope>
</reference>